<accession>A0A6L9SCG2</accession>
<organism evidence="1 2">
    <name type="scientific">Phytoactinopolyspora halotolerans</name>
    <dbReference type="NCBI Taxonomy" id="1981512"/>
    <lineage>
        <taxon>Bacteria</taxon>
        <taxon>Bacillati</taxon>
        <taxon>Actinomycetota</taxon>
        <taxon>Actinomycetes</taxon>
        <taxon>Jiangellales</taxon>
        <taxon>Jiangellaceae</taxon>
        <taxon>Phytoactinopolyspora</taxon>
    </lineage>
</organism>
<evidence type="ECO:0000313" key="1">
    <source>
        <dbReference type="EMBL" id="NEE02374.1"/>
    </source>
</evidence>
<dbReference type="RefSeq" id="WP_163740853.1">
    <property type="nucleotide sequence ID" value="NZ_JAAGOA010000014.1"/>
</dbReference>
<name>A0A6L9SCG2_9ACTN</name>
<sequence>MRAARFHTDFDSGVNMVRALGRFLRGRDHGAMSVGPASPLLADVAAKLPYAVRRRAYIGMGLQQGVPLHRVHDVRSEDIAHWITEQYGPGPYPVIVIGSASGAVLHLAAALGAPYLPQTTLVSVRDRATHPDDPADAIDRLAPITRLLARNNPDISVYHMHDPAQDRPMLQGMAYMRLKRARLGDRLRRFIAERLAPGGTVIQVECTRTWRSRAVGERAYFQFGCLGGVSEEEYHNSGGRIAEYLAAEGSEYRVWEPPESDARRAEAEWGFDDALSAEVRELADTHGFTVRRLVAEEPQEFSPLVADLHRWWYGRLDRPTDRLLAECYVQWDPMWVLRLGVVPFWLRFNMEPSYQEFAGYLADAEPYRTIHLNLFSQGLRSPGVVGIDRWRKLIQEHAREHGEIIGVDERSYPADLGSSLRFQPAFAELPGRFPIPSPLRVDDIDTFVEGYAADGRVSWR</sequence>
<gene>
    <name evidence="1" type="ORF">G1H10_19555</name>
</gene>
<dbReference type="Proteomes" id="UP000475214">
    <property type="component" value="Unassembled WGS sequence"/>
</dbReference>
<protein>
    <submittedName>
        <fullName evidence="1">Uncharacterized protein</fullName>
    </submittedName>
</protein>
<evidence type="ECO:0000313" key="2">
    <source>
        <dbReference type="Proteomes" id="UP000475214"/>
    </source>
</evidence>
<dbReference type="AlphaFoldDB" id="A0A6L9SCG2"/>
<comment type="caution">
    <text evidence="1">The sequence shown here is derived from an EMBL/GenBank/DDBJ whole genome shotgun (WGS) entry which is preliminary data.</text>
</comment>
<proteinExistence type="predicted"/>
<dbReference type="EMBL" id="JAAGOA010000014">
    <property type="protein sequence ID" value="NEE02374.1"/>
    <property type="molecule type" value="Genomic_DNA"/>
</dbReference>
<reference evidence="1 2" key="1">
    <citation type="submission" date="2020-02" db="EMBL/GenBank/DDBJ databases">
        <authorList>
            <person name="Li X.-J."/>
            <person name="Han X.-M."/>
        </authorList>
    </citation>
    <scope>NUCLEOTIDE SEQUENCE [LARGE SCALE GENOMIC DNA]</scope>
    <source>
        <strain evidence="1 2">CCTCC AB 2017055</strain>
    </source>
</reference>
<keyword evidence="2" id="KW-1185">Reference proteome</keyword>